<dbReference type="SUPFAM" id="SSF48371">
    <property type="entry name" value="ARM repeat"/>
    <property type="match status" value="1"/>
</dbReference>
<dbReference type="RefSeq" id="WP_123845816.1">
    <property type="nucleotide sequence ID" value="NZ_RPDH01000001.1"/>
</dbReference>
<dbReference type="OrthoDB" id="1454284at2"/>
<dbReference type="EMBL" id="RPDH01000001">
    <property type="protein sequence ID" value="RPE13300.1"/>
    <property type="molecule type" value="Genomic_DNA"/>
</dbReference>
<feature type="transmembrane region" description="Helical" evidence="1">
    <location>
        <begin position="20"/>
        <end position="47"/>
    </location>
</feature>
<keyword evidence="1" id="KW-1133">Transmembrane helix</keyword>
<comment type="caution">
    <text evidence="2">The sequence shown here is derived from an EMBL/GenBank/DDBJ whole genome shotgun (WGS) entry which is preliminary data.</text>
</comment>
<dbReference type="InterPro" id="IPR016024">
    <property type="entry name" value="ARM-type_fold"/>
</dbReference>
<evidence type="ECO:0000313" key="2">
    <source>
        <dbReference type="EMBL" id="RPE13300.1"/>
    </source>
</evidence>
<accession>A0A3N4QBD8</accession>
<dbReference type="Proteomes" id="UP000278351">
    <property type="component" value="Unassembled WGS sequence"/>
</dbReference>
<gene>
    <name evidence="2" type="ORF">EGT74_07145</name>
</gene>
<keyword evidence="1" id="KW-0472">Membrane</keyword>
<dbReference type="Gene3D" id="1.25.10.10">
    <property type="entry name" value="Leucine-rich Repeat Variant"/>
    <property type="match status" value="1"/>
</dbReference>
<evidence type="ECO:0000313" key="3">
    <source>
        <dbReference type="Proteomes" id="UP000278351"/>
    </source>
</evidence>
<organism evidence="2 3">
    <name type="scientific">Chitinophaga lutea</name>
    <dbReference type="NCBI Taxonomy" id="2488634"/>
    <lineage>
        <taxon>Bacteria</taxon>
        <taxon>Pseudomonadati</taxon>
        <taxon>Bacteroidota</taxon>
        <taxon>Chitinophagia</taxon>
        <taxon>Chitinophagales</taxon>
        <taxon>Chitinophagaceae</taxon>
        <taxon>Chitinophaga</taxon>
    </lineage>
</organism>
<keyword evidence="1" id="KW-0812">Transmembrane</keyword>
<protein>
    <submittedName>
        <fullName evidence="2">HEAT repeat domain-containing protein</fullName>
    </submittedName>
</protein>
<evidence type="ECO:0000256" key="1">
    <source>
        <dbReference type="SAM" id="Phobius"/>
    </source>
</evidence>
<dbReference type="AlphaFoldDB" id="A0A3N4QBD8"/>
<keyword evidence="3" id="KW-1185">Reference proteome</keyword>
<name>A0A3N4QBD8_9BACT</name>
<dbReference type="InterPro" id="IPR011989">
    <property type="entry name" value="ARM-like"/>
</dbReference>
<reference evidence="2 3" key="1">
    <citation type="submission" date="2018-11" db="EMBL/GenBank/DDBJ databases">
        <title>Chitinophaga lutea sp.nov., isolate from arsenic contaminated soil.</title>
        <authorList>
            <person name="Zong Y."/>
        </authorList>
    </citation>
    <scope>NUCLEOTIDE SEQUENCE [LARGE SCALE GENOMIC DNA]</scope>
    <source>
        <strain evidence="2 3">ZY74</strain>
    </source>
</reference>
<proteinExistence type="predicted"/>
<sequence>MVSIFQWVQAWLLEVREDFAYLPLFIQSAIIVSLIAIAGTLLAYLGLMLSRGLKYYRDRRNKPVSVQIDALILEYMMQCILATEPPELPVAAFRQLPLHRAWARKLVVQKILHYRRNFSGVSAAAFRQLYEALGLHEQALQKLRSGHPPLVVEALSELFNMEIIVDEAVVLPMTTSSHRYVREMARCYLAKCSAQHPLDFFSNIDTPLLPWEQFELFRVISQRKDLPAPSFAQWIQPAFHPTVISFSLKMAAHFQQYEAIPAISRLLPSDDVQLRALAINSLGKLMAEETEEALVAMYPTQPQSCKSEILKALGRIGSGKQLGFLKQEFLHAQDFDLKKQAARSIVHHDVLAQPMLWDLQAESVGMQHVILQHSLNPSIKF</sequence>